<name>A0A2C7A944_9PROT</name>
<evidence type="ECO:0000256" key="12">
    <source>
        <dbReference type="ARBA" id="ARBA00022989"/>
    </source>
</evidence>
<feature type="transmembrane region" description="Helical" evidence="14">
    <location>
        <begin position="522"/>
        <end position="544"/>
    </location>
</feature>
<feature type="transmembrane region" description="Helical" evidence="14">
    <location>
        <begin position="496"/>
        <end position="516"/>
    </location>
</feature>
<comment type="subcellular location">
    <subcellularLocation>
        <location evidence="2">Cell inner membrane</location>
        <topology evidence="2">Multi-pass membrane protein</topology>
    </subcellularLocation>
</comment>
<dbReference type="Proteomes" id="UP000223527">
    <property type="component" value="Unassembled WGS sequence"/>
</dbReference>
<dbReference type="NCBIfam" id="TIGR01427">
    <property type="entry name" value="PTS_IIC_fructo"/>
    <property type="match status" value="1"/>
</dbReference>
<evidence type="ECO:0000256" key="1">
    <source>
        <dbReference type="ARBA" id="ARBA00001401"/>
    </source>
</evidence>
<evidence type="ECO:0000256" key="3">
    <source>
        <dbReference type="ARBA" id="ARBA00012799"/>
    </source>
</evidence>
<dbReference type="AlphaFoldDB" id="A0A2C7A944"/>
<evidence type="ECO:0000313" key="17">
    <source>
        <dbReference type="EMBL" id="PHK96638.1"/>
    </source>
</evidence>
<dbReference type="GO" id="GO:0005886">
    <property type="term" value="C:plasma membrane"/>
    <property type="evidence" value="ECO:0007669"/>
    <property type="project" value="UniProtKB-SubCell"/>
</dbReference>
<feature type="domain" description="PTS EIIC type-2" evidence="16">
    <location>
        <begin position="259"/>
        <end position="594"/>
    </location>
</feature>
<dbReference type="InterPro" id="IPR013014">
    <property type="entry name" value="PTS_EIIC_2"/>
</dbReference>
<keyword evidence="18" id="KW-1185">Reference proteome</keyword>
<accession>A0A2C7A944</accession>
<proteinExistence type="predicted"/>
<keyword evidence="11" id="KW-0418">Kinase</keyword>
<feature type="transmembrane region" description="Helical" evidence="14">
    <location>
        <begin position="424"/>
        <end position="443"/>
    </location>
</feature>
<keyword evidence="4" id="KW-0813">Transport</keyword>
<dbReference type="GO" id="GO:0090563">
    <property type="term" value="F:protein-phosphocysteine-sugar phosphotransferase activity"/>
    <property type="evidence" value="ECO:0007669"/>
    <property type="project" value="TreeGrafter"/>
</dbReference>
<dbReference type="Gene3D" id="3.40.50.2300">
    <property type="match status" value="2"/>
</dbReference>
<dbReference type="FunFam" id="3.40.50.2300:FF:000014">
    <property type="entry name" value="PTS system fructose-like transporter subunit IIB"/>
    <property type="match status" value="1"/>
</dbReference>
<dbReference type="PANTHER" id="PTHR30505">
    <property type="entry name" value="FRUCTOSE-LIKE PERMEASE"/>
    <property type="match status" value="1"/>
</dbReference>
<feature type="transmembrane region" description="Helical" evidence="14">
    <location>
        <begin position="301"/>
        <end position="324"/>
    </location>
</feature>
<feature type="transmembrane region" description="Helical" evidence="14">
    <location>
        <begin position="269"/>
        <end position="289"/>
    </location>
</feature>
<evidence type="ECO:0000256" key="13">
    <source>
        <dbReference type="ARBA" id="ARBA00023136"/>
    </source>
</evidence>
<evidence type="ECO:0000256" key="10">
    <source>
        <dbReference type="ARBA" id="ARBA00022692"/>
    </source>
</evidence>
<gene>
    <name evidence="17" type="ORF">CR162_01590</name>
</gene>
<keyword evidence="5" id="KW-1003">Cell membrane</keyword>
<dbReference type="RefSeq" id="WP_099093782.1">
    <property type="nucleotide sequence ID" value="NZ_PDNU01000002.1"/>
</dbReference>
<dbReference type="InterPro" id="IPR003353">
    <property type="entry name" value="PTS_IIB_fruc"/>
</dbReference>
<comment type="catalytic activity">
    <reaction evidence="1">
        <text>D-fructose(out) + N(pros)-phospho-L-histidyl-[protein] = D-fructose 1-phosphate(in) + L-histidyl-[protein]</text>
        <dbReference type="Rhea" id="RHEA:49252"/>
        <dbReference type="Rhea" id="RHEA-COMP:9745"/>
        <dbReference type="Rhea" id="RHEA-COMP:9746"/>
        <dbReference type="ChEBI" id="CHEBI:29979"/>
        <dbReference type="ChEBI" id="CHEBI:37721"/>
        <dbReference type="ChEBI" id="CHEBI:58674"/>
        <dbReference type="ChEBI" id="CHEBI:64837"/>
        <dbReference type="EC" id="2.7.1.202"/>
    </reaction>
</comment>
<dbReference type="SUPFAM" id="SSF52794">
    <property type="entry name" value="PTS system IIB component-like"/>
    <property type="match status" value="2"/>
</dbReference>
<evidence type="ECO:0000256" key="2">
    <source>
        <dbReference type="ARBA" id="ARBA00004429"/>
    </source>
</evidence>
<evidence type="ECO:0000256" key="11">
    <source>
        <dbReference type="ARBA" id="ARBA00022777"/>
    </source>
</evidence>
<dbReference type="InterPro" id="IPR003501">
    <property type="entry name" value="PTS_EIIB_2/3"/>
</dbReference>
<evidence type="ECO:0000256" key="5">
    <source>
        <dbReference type="ARBA" id="ARBA00022475"/>
    </source>
</evidence>
<evidence type="ECO:0000256" key="14">
    <source>
        <dbReference type="SAM" id="Phobius"/>
    </source>
</evidence>
<feature type="domain" description="PTS EIIB type-2" evidence="15">
    <location>
        <begin position="138"/>
        <end position="233"/>
    </location>
</feature>
<feature type="transmembrane region" description="Helical" evidence="14">
    <location>
        <begin position="463"/>
        <end position="484"/>
    </location>
</feature>
<keyword evidence="8" id="KW-0808">Transferase</keyword>
<keyword evidence="13 14" id="KW-0472">Membrane</keyword>
<evidence type="ECO:0000256" key="6">
    <source>
        <dbReference type="ARBA" id="ARBA00022553"/>
    </source>
</evidence>
<organism evidence="17 18">
    <name type="scientific">Teichococcus rhizosphaerae</name>
    <dbReference type="NCBI Taxonomy" id="1335062"/>
    <lineage>
        <taxon>Bacteria</taxon>
        <taxon>Pseudomonadati</taxon>
        <taxon>Pseudomonadota</taxon>
        <taxon>Alphaproteobacteria</taxon>
        <taxon>Acetobacterales</taxon>
        <taxon>Roseomonadaceae</taxon>
        <taxon>Roseomonas</taxon>
    </lineage>
</organism>
<dbReference type="Pfam" id="PF02302">
    <property type="entry name" value="PTS_IIB"/>
    <property type="match status" value="1"/>
</dbReference>
<dbReference type="GO" id="GO:0022877">
    <property type="term" value="F:protein-N(PI)-phosphohistidine-fructose phosphotransferase system transporter activity"/>
    <property type="evidence" value="ECO:0007669"/>
    <property type="project" value="InterPro"/>
</dbReference>
<comment type="caution">
    <text evidence="17">The sequence shown here is derived from an EMBL/GenBank/DDBJ whole genome shotgun (WGS) entry which is preliminary data.</text>
</comment>
<dbReference type="EMBL" id="PDNU01000002">
    <property type="protein sequence ID" value="PHK96638.1"/>
    <property type="molecule type" value="Genomic_DNA"/>
</dbReference>
<evidence type="ECO:0000256" key="4">
    <source>
        <dbReference type="ARBA" id="ARBA00022448"/>
    </source>
</evidence>
<evidence type="ECO:0000256" key="9">
    <source>
        <dbReference type="ARBA" id="ARBA00022683"/>
    </source>
</evidence>
<keyword evidence="7" id="KW-0762">Sugar transport</keyword>
<keyword evidence="12 14" id="KW-1133">Transmembrane helix</keyword>
<evidence type="ECO:0000256" key="8">
    <source>
        <dbReference type="ARBA" id="ARBA00022679"/>
    </source>
</evidence>
<dbReference type="PANTHER" id="PTHR30505:SF0">
    <property type="entry name" value="FRUCTOSE-LIKE PTS SYSTEM EIIBC COMPONENT-RELATED"/>
    <property type="match status" value="1"/>
</dbReference>
<evidence type="ECO:0000259" key="15">
    <source>
        <dbReference type="PROSITE" id="PS51099"/>
    </source>
</evidence>
<feature type="transmembrane region" description="Helical" evidence="14">
    <location>
        <begin position="383"/>
        <end position="412"/>
    </location>
</feature>
<dbReference type="CDD" id="cd05569">
    <property type="entry name" value="PTS_IIB_fructose"/>
    <property type="match status" value="1"/>
</dbReference>
<dbReference type="EC" id="2.7.1.202" evidence="3"/>
<dbReference type="NCBIfam" id="TIGR00829">
    <property type="entry name" value="FRU"/>
    <property type="match status" value="1"/>
</dbReference>
<evidence type="ECO:0000313" key="18">
    <source>
        <dbReference type="Proteomes" id="UP000223527"/>
    </source>
</evidence>
<keyword evidence="10 14" id="KW-0812">Transmembrane</keyword>
<keyword evidence="6" id="KW-0597">Phosphoprotein</keyword>
<keyword evidence="9" id="KW-0598">Phosphotransferase system</keyword>
<reference evidence="17 18" key="1">
    <citation type="submission" date="2017-10" db="EMBL/GenBank/DDBJ databases">
        <authorList>
            <person name="Banno H."/>
            <person name="Chua N.-H."/>
        </authorList>
    </citation>
    <scope>NUCLEOTIDE SEQUENCE [LARGE SCALE GENOMIC DNA]</scope>
    <source>
        <strain evidence="17 18">YW11</strain>
    </source>
</reference>
<dbReference type="InterPro" id="IPR050864">
    <property type="entry name" value="Bacterial_PTS_Sugar_Transport"/>
</dbReference>
<dbReference type="GO" id="GO:0016301">
    <property type="term" value="F:kinase activity"/>
    <property type="evidence" value="ECO:0007669"/>
    <property type="project" value="UniProtKB-KW"/>
</dbReference>
<protein>
    <recommendedName>
        <fullName evidence="3">protein-N(pi)-phosphohistidine--D-fructose phosphotransferase</fullName>
        <ecNumber evidence="3">2.7.1.202</ecNumber>
    </recommendedName>
</protein>
<dbReference type="InterPro" id="IPR036095">
    <property type="entry name" value="PTS_EIIB-like_sf"/>
</dbReference>
<dbReference type="GO" id="GO:0005351">
    <property type="term" value="F:carbohydrate:proton symporter activity"/>
    <property type="evidence" value="ECO:0007669"/>
    <property type="project" value="InterPro"/>
</dbReference>
<dbReference type="PROSITE" id="PS51104">
    <property type="entry name" value="PTS_EIIC_TYPE_2"/>
    <property type="match status" value="1"/>
</dbReference>
<sequence length="604" mass="59359">MPSDPGQAKPTRLLAVIRHAASAPHAAMAAEALRDAAGWAALDLTLDTAEAPAPAAGAADAVLLVGDATADAARHAGRPLIATTVIEAIRRPEQALRAAASLALLPRPAPPLLAEAAPGAMAAAAPAGAAMGEGPRKLVAITACPTGIAHTFMAAAALEKAAAKLGHSIRVETQGSVGARNALTPEEIAEADAVVIAADTGVDTARFAGKRIVTGGTGDALKDGAGLIARALAAAPQGGAPASGAATPAPAKAGQAPGAYKHLMTGVSYMIPLVTAGGLCIALSFAFGIEAFKEPGSLPAALFQIGAQSALALMVPVLAAFIAFSIADRPGLAPGFVGGSLAGAVGAGFLGGIAAGFLAGYVARFLRDRLPFPESLEGLKPVLVIPLLASLVTGLLMIYVLGTPIAAALAWLTEFLRGMGTSNAVILGLVLGAMMAVDMGGPVNKAAYAFGVGLLGSETYAPMAAVMAAGMTPPLGVALATLIARGRFSQEERDAGKAAAVLGAAFISEGAIPFAAKDPVRVIPALIAGSAVAGALSMLLGCTLRAPHGGIFVVGIPGAVGNPLGYLLAILAGTIVTALAVALLKRGSPAAPPDHAPAARSPAA</sequence>
<dbReference type="InterPro" id="IPR006327">
    <property type="entry name" value="PTS_IIC_fruc"/>
</dbReference>
<dbReference type="GO" id="GO:0009401">
    <property type="term" value="P:phosphoenolpyruvate-dependent sugar phosphotransferase system"/>
    <property type="evidence" value="ECO:0007669"/>
    <property type="project" value="UniProtKB-KW"/>
</dbReference>
<evidence type="ECO:0000259" key="16">
    <source>
        <dbReference type="PROSITE" id="PS51104"/>
    </source>
</evidence>
<feature type="transmembrane region" description="Helical" evidence="14">
    <location>
        <begin position="564"/>
        <end position="584"/>
    </location>
</feature>
<dbReference type="OrthoDB" id="9782569at2"/>
<feature type="transmembrane region" description="Helical" evidence="14">
    <location>
        <begin position="336"/>
        <end position="363"/>
    </location>
</feature>
<evidence type="ECO:0000256" key="7">
    <source>
        <dbReference type="ARBA" id="ARBA00022597"/>
    </source>
</evidence>
<dbReference type="InterPro" id="IPR013011">
    <property type="entry name" value="PTS_EIIB_2"/>
</dbReference>
<dbReference type="PROSITE" id="PS51099">
    <property type="entry name" value="PTS_EIIB_TYPE_2"/>
    <property type="match status" value="1"/>
</dbReference>